<comment type="similarity">
    <text evidence="1">Belongs to the transposase IS21/IS408/IS1162 family.</text>
</comment>
<evidence type="ECO:0000259" key="5">
    <source>
        <dbReference type="PROSITE" id="PS50531"/>
    </source>
</evidence>
<dbReference type="InterPro" id="IPR009057">
    <property type="entry name" value="Homeodomain-like_sf"/>
</dbReference>
<keyword evidence="3" id="KW-0238">DNA-binding</keyword>
<evidence type="ECO:0000259" key="6">
    <source>
        <dbReference type="PROSITE" id="PS50994"/>
    </source>
</evidence>
<feature type="domain" description="Integrase catalytic" evidence="6">
    <location>
        <begin position="114"/>
        <end position="291"/>
    </location>
</feature>
<dbReference type="InterPro" id="IPR054353">
    <property type="entry name" value="IstA-like_C"/>
</dbReference>
<dbReference type="PROSITE" id="PS50994">
    <property type="entry name" value="INTEGRASE"/>
    <property type="match status" value="1"/>
</dbReference>
<dbReference type="Pfam" id="PF22483">
    <property type="entry name" value="Mu-transpos_C_2"/>
    <property type="match status" value="1"/>
</dbReference>
<dbReference type="AlphaFoldDB" id="A0A7W6LX98"/>
<sequence>MKKLGELVMILDMHRQGMKVAAIARQLGIDRKTVRKYIAQGLEPPSYGPRLPRPRPIDPHLEYLQARLVAYPGLTAQRLHREIGERGYAGSYSVVRDTVRSMRPPSERPFAVRFETAPGEQAQMDFAQFRVCFTSEPGTVRIVWLFSMVLGHSRLIWARFALRQTMQTVLACHKAAFEAIGGVPREILYDRMKTAVTGEDEEGRVIYNRGLADFARHYGFLPKACRPYRPETKGKVERPFRYIREDFFLGSSFRDLDDLNAQLARWLSGVANPRVHATTGRVVNEAFAEEKPTLQPLPLIPFGAVLKLERRVSHEGMVSVAGNFYSVPDATRRRVVEVHSLADEIRIFEDERLIARHPLLEGRHQRSLLDGHRRLQRRAGDIMGLPSTPGERVVQRPLDFYEAVGRRLAVTGGAL</sequence>
<comment type="caution">
    <text evidence="7">The sequence shown here is derived from an EMBL/GenBank/DDBJ whole genome shotgun (WGS) entry which is preliminary data.</text>
</comment>
<keyword evidence="2" id="KW-0815">Transposition</keyword>
<organism evidence="7 8">
    <name type="scientific">Sphingobium scionense</name>
    <dbReference type="NCBI Taxonomy" id="1404341"/>
    <lineage>
        <taxon>Bacteria</taxon>
        <taxon>Pseudomonadati</taxon>
        <taxon>Pseudomonadota</taxon>
        <taxon>Alphaproteobacteria</taxon>
        <taxon>Sphingomonadales</taxon>
        <taxon>Sphingomonadaceae</taxon>
        <taxon>Sphingobium</taxon>
    </lineage>
</organism>
<dbReference type="PROSITE" id="PS50531">
    <property type="entry name" value="HTH_IS21"/>
    <property type="match status" value="1"/>
</dbReference>
<dbReference type="Proteomes" id="UP000590524">
    <property type="component" value="Unassembled WGS sequence"/>
</dbReference>
<dbReference type="GO" id="GO:0003677">
    <property type="term" value="F:DNA binding"/>
    <property type="evidence" value="ECO:0007669"/>
    <property type="project" value="UniProtKB-KW"/>
</dbReference>
<dbReference type="EMBL" id="JACIEU010000080">
    <property type="protein sequence ID" value="MBB4152086.1"/>
    <property type="molecule type" value="Genomic_DNA"/>
</dbReference>
<dbReference type="Gene3D" id="3.30.420.10">
    <property type="entry name" value="Ribonuclease H-like superfamily/Ribonuclease H"/>
    <property type="match status" value="1"/>
</dbReference>
<evidence type="ECO:0000313" key="8">
    <source>
        <dbReference type="Proteomes" id="UP000590524"/>
    </source>
</evidence>
<evidence type="ECO:0000256" key="4">
    <source>
        <dbReference type="ARBA" id="ARBA00023172"/>
    </source>
</evidence>
<dbReference type="SUPFAM" id="SSF46689">
    <property type="entry name" value="Homeodomain-like"/>
    <property type="match status" value="1"/>
</dbReference>
<dbReference type="RefSeq" id="WP_188084638.1">
    <property type="nucleotide sequence ID" value="NZ_JACIEU010000080.1"/>
</dbReference>
<proteinExistence type="inferred from homology"/>
<dbReference type="SUPFAM" id="SSF53098">
    <property type="entry name" value="Ribonuclease H-like"/>
    <property type="match status" value="1"/>
</dbReference>
<accession>A0A7W6LX98</accession>
<name>A0A7W6LX98_9SPHN</name>
<evidence type="ECO:0000313" key="7">
    <source>
        <dbReference type="EMBL" id="MBB4152086.1"/>
    </source>
</evidence>
<dbReference type="PANTHER" id="PTHR35004:SF6">
    <property type="entry name" value="TRANSPOSASE"/>
    <property type="match status" value="1"/>
</dbReference>
<evidence type="ECO:0000256" key="1">
    <source>
        <dbReference type="ARBA" id="ARBA00009277"/>
    </source>
</evidence>
<feature type="domain" description="HTH IS21-type" evidence="5">
    <location>
        <begin position="5"/>
        <end position="68"/>
    </location>
</feature>
<reference evidence="7 8" key="1">
    <citation type="submission" date="2020-08" db="EMBL/GenBank/DDBJ databases">
        <title>Genomic Encyclopedia of Type Strains, Phase IV (KMG-IV): sequencing the most valuable type-strain genomes for metagenomic binning, comparative biology and taxonomic classification.</title>
        <authorList>
            <person name="Goeker M."/>
        </authorList>
    </citation>
    <scope>NUCLEOTIDE SEQUENCE [LARGE SCALE GENOMIC DNA]</scope>
    <source>
        <strain evidence="7 8">DSM 19371</strain>
    </source>
</reference>
<dbReference type="Pfam" id="PF13384">
    <property type="entry name" value="HTH_23"/>
    <property type="match status" value="1"/>
</dbReference>
<evidence type="ECO:0000256" key="3">
    <source>
        <dbReference type="ARBA" id="ARBA00023125"/>
    </source>
</evidence>
<dbReference type="NCBIfam" id="NF033546">
    <property type="entry name" value="transpos_IS21"/>
    <property type="match status" value="1"/>
</dbReference>
<protein>
    <submittedName>
        <fullName evidence="7">Transposase</fullName>
    </submittedName>
</protein>
<dbReference type="InterPro" id="IPR036397">
    <property type="entry name" value="RNaseH_sf"/>
</dbReference>
<dbReference type="GO" id="GO:0006310">
    <property type="term" value="P:DNA recombination"/>
    <property type="evidence" value="ECO:0007669"/>
    <property type="project" value="UniProtKB-KW"/>
</dbReference>
<dbReference type="GO" id="GO:0032196">
    <property type="term" value="P:transposition"/>
    <property type="evidence" value="ECO:0007669"/>
    <property type="project" value="UniProtKB-KW"/>
</dbReference>
<keyword evidence="4" id="KW-0233">DNA recombination</keyword>
<dbReference type="PANTHER" id="PTHR35004">
    <property type="entry name" value="TRANSPOSASE RV3428C-RELATED"/>
    <property type="match status" value="1"/>
</dbReference>
<gene>
    <name evidence="7" type="ORF">GGQ90_005908</name>
</gene>
<keyword evidence="8" id="KW-1185">Reference proteome</keyword>
<dbReference type="Gene3D" id="1.10.10.60">
    <property type="entry name" value="Homeodomain-like"/>
    <property type="match status" value="1"/>
</dbReference>
<dbReference type="InterPro" id="IPR012337">
    <property type="entry name" value="RNaseH-like_sf"/>
</dbReference>
<dbReference type="GO" id="GO:0015074">
    <property type="term" value="P:DNA integration"/>
    <property type="evidence" value="ECO:0007669"/>
    <property type="project" value="InterPro"/>
</dbReference>
<evidence type="ECO:0000256" key="2">
    <source>
        <dbReference type="ARBA" id="ARBA00022578"/>
    </source>
</evidence>
<dbReference type="InterPro" id="IPR017894">
    <property type="entry name" value="HTH_IS21_transposase_type"/>
</dbReference>
<dbReference type="InterPro" id="IPR001584">
    <property type="entry name" value="Integrase_cat-core"/>
</dbReference>
<dbReference type="Pfam" id="PF00665">
    <property type="entry name" value="rve"/>
    <property type="match status" value="1"/>
</dbReference>